<protein>
    <recommendedName>
        <fullName evidence="4">Ubiquitin 3 binding protein But2 C-terminal domain-containing protein</fullName>
    </recommendedName>
</protein>
<gene>
    <name evidence="2" type="ORF">GALMADRAFT_137851</name>
</gene>
<sequence>MVKLLSFPTAIFACAFGFHSVLSAPANAEPPAGFTITSFGLNGSGCPPKSAYYLLSPDKTSVNVTYSQYFAEVGPSIDISDNRKNCQLTFGVRVPPGFTFGIASTTSRGFYFLDPGVTAAQQSLYYFQGSINQVTAKNNLAGPVPGAFYDFTAPFKVVSTNMSPCGTSTVLNVNTEIRTSNDNNPNGVGFIANESTDFSFSQIFNFVWQTCS</sequence>
<dbReference type="OrthoDB" id="152248at2759"/>
<feature type="signal peptide" evidence="1">
    <location>
        <begin position="1"/>
        <end position="23"/>
    </location>
</feature>
<feature type="chain" id="PRO_5001646512" description="Ubiquitin 3 binding protein But2 C-terminal domain-containing protein" evidence="1">
    <location>
        <begin position="24"/>
        <end position="212"/>
    </location>
</feature>
<organism evidence="2 3">
    <name type="scientific">Galerina marginata (strain CBS 339.88)</name>
    <dbReference type="NCBI Taxonomy" id="685588"/>
    <lineage>
        <taxon>Eukaryota</taxon>
        <taxon>Fungi</taxon>
        <taxon>Dikarya</taxon>
        <taxon>Basidiomycota</taxon>
        <taxon>Agaricomycotina</taxon>
        <taxon>Agaricomycetes</taxon>
        <taxon>Agaricomycetidae</taxon>
        <taxon>Agaricales</taxon>
        <taxon>Agaricineae</taxon>
        <taxon>Strophariaceae</taxon>
        <taxon>Galerina</taxon>
    </lineage>
</organism>
<keyword evidence="3" id="KW-1185">Reference proteome</keyword>
<reference evidence="3" key="1">
    <citation type="journal article" date="2014" name="Proc. Natl. Acad. Sci. U.S.A.">
        <title>Extensive sampling of basidiomycete genomes demonstrates inadequacy of the white-rot/brown-rot paradigm for wood decay fungi.</title>
        <authorList>
            <person name="Riley R."/>
            <person name="Salamov A.A."/>
            <person name="Brown D.W."/>
            <person name="Nagy L.G."/>
            <person name="Floudas D."/>
            <person name="Held B.W."/>
            <person name="Levasseur A."/>
            <person name="Lombard V."/>
            <person name="Morin E."/>
            <person name="Otillar R."/>
            <person name="Lindquist E.A."/>
            <person name="Sun H."/>
            <person name="LaButti K.M."/>
            <person name="Schmutz J."/>
            <person name="Jabbour D."/>
            <person name="Luo H."/>
            <person name="Baker S.E."/>
            <person name="Pisabarro A.G."/>
            <person name="Walton J.D."/>
            <person name="Blanchette R.A."/>
            <person name="Henrissat B."/>
            <person name="Martin F."/>
            <person name="Cullen D."/>
            <person name="Hibbett D.S."/>
            <person name="Grigoriev I.V."/>
        </authorList>
    </citation>
    <scope>NUCLEOTIDE SEQUENCE [LARGE SCALE GENOMIC DNA]</scope>
    <source>
        <strain evidence="3">CBS 339.88</strain>
    </source>
</reference>
<evidence type="ECO:0000313" key="3">
    <source>
        <dbReference type="Proteomes" id="UP000027222"/>
    </source>
</evidence>
<dbReference type="Proteomes" id="UP000027222">
    <property type="component" value="Unassembled WGS sequence"/>
</dbReference>
<evidence type="ECO:0000256" key="1">
    <source>
        <dbReference type="SAM" id="SignalP"/>
    </source>
</evidence>
<dbReference type="Pfam" id="PF14273">
    <property type="entry name" value="DUF4360"/>
    <property type="match status" value="1"/>
</dbReference>
<dbReference type="InterPro" id="IPR025649">
    <property type="entry name" value="DUF4360"/>
</dbReference>
<name>A0A067T6V8_GALM3</name>
<dbReference type="HOGENOM" id="CLU_083369_1_0_1"/>
<evidence type="ECO:0000313" key="2">
    <source>
        <dbReference type="EMBL" id="KDR78861.1"/>
    </source>
</evidence>
<keyword evidence="1" id="KW-0732">Signal</keyword>
<proteinExistence type="predicted"/>
<dbReference type="PANTHER" id="PTHR38847:SF1">
    <property type="entry name" value="PSEUDOURIDINE SYNTHASE RSUA_RLUA-LIKE DOMAIN-CONTAINING PROTEIN"/>
    <property type="match status" value="1"/>
</dbReference>
<dbReference type="AlphaFoldDB" id="A0A067T6V8"/>
<dbReference type="EMBL" id="KL142374">
    <property type="protein sequence ID" value="KDR78861.1"/>
    <property type="molecule type" value="Genomic_DNA"/>
</dbReference>
<dbReference type="PANTHER" id="PTHR38847">
    <property type="match status" value="1"/>
</dbReference>
<evidence type="ECO:0008006" key="4">
    <source>
        <dbReference type="Google" id="ProtNLM"/>
    </source>
</evidence>
<accession>A0A067T6V8</accession>